<keyword evidence="2 6" id="KW-0808">Transferase</keyword>
<dbReference type="SUPFAM" id="SSF53756">
    <property type="entry name" value="UDP-Glycosyltransferase/glycogen phosphorylase"/>
    <property type="match status" value="1"/>
</dbReference>
<comment type="caution">
    <text evidence="6">The sequence shown here is derived from an EMBL/GenBank/DDBJ whole genome shotgun (WGS) entry which is preliminary data.</text>
</comment>
<dbReference type="InterPro" id="IPR028098">
    <property type="entry name" value="Glyco_trans_4-like_N"/>
</dbReference>
<organism evidence="6 7">
    <name type="scientific">Allobacillus saliphilus</name>
    <dbReference type="NCBI Taxonomy" id="2912308"/>
    <lineage>
        <taxon>Bacteria</taxon>
        <taxon>Bacillati</taxon>
        <taxon>Bacillota</taxon>
        <taxon>Bacilli</taxon>
        <taxon>Bacillales</taxon>
        <taxon>Bacillaceae</taxon>
        <taxon>Allobacillus</taxon>
    </lineage>
</organism>
<evidence type="ECO:0000256" key="2">
    <source>
        <dbReference type="ARBA" id="ARBA00022679"/>
    </source>
</evidence>
<accession>A0A941CXD6</accession>
<sequence>MRSNKKIVHMTTVHHPFDPRIYHKECLSIKEAGYDVTLLAQKDPNTGELSEEITHIPLETYDGKLKRMLFAPWQAYKKAKQLDADVYHFHDPELMLVARLLKKKQNVVVYDVHEDFVTSLIKKDYLNKFLKLLIKKSFRTVEKVITKPFKKVLAEKYYQEIYPTGEWVLNYPTVNKKFISHRRDEQPIEDKLIYTGNVDLERGAKIHGNLPNIHPTIQMHFIGKCPRKFADEIEQVAGENVNRIHIQGIDQFIPKEVIEQSYLNTNWLAGVALFPPTDHYLKKELTKFFEYMNAGLPIICSNFDRWKEFIEQYQCGIAVDPYDEQAIYEAIEYLRQNPLEARKMGENGKKAVQEKLNWKTQANHLVELYDEWLSEIK</sequence>
<evidence type="ECO:0000259" key="3">
    <source>
        <dbReference type="Pfam" id="PF00534"/>
    </source>
</evidence>
<evidence type="ECO:0000313" key="6">
    <source>
        <dbReference type="EMBL" id="MBR7554924.1"/>
    </source>
</evidence>
<dbReference type="Pfam" id="PF13439">
    <property type="entry name" value="Glyco_transf_4"/>
    <property type="match status" value="1"/>
</dbReference>
<dbReference type="Pfam" id="PF00534">
    <property type="entry name" value="Glycos_transf_1"/>
    <property type="match status" value="1"/>
</dbReference>
<dbReference type="InterPro" id="IPR001296">
    <property type="entry name" value="Glyco_trans_1"/>
</dbReference>
<proteinExistence type="predicted"/>
<dbReference type="GO" id="GO:0016757">
    <property type="term" value="F:glycosyltransferase activity"/>
    <property type="evidence" value="ECO:0007669"/>
    <property type="project" value="UniProtKB-KW"/>
</dbReference>
<dbReference type="AlphaFoldDB" id="A0A941CXD6"/>
<evidence type="ECO:0000259" key="4">
    <source>
        <dbReference type="Pfam" id="PF13439"/>
    </source>
</evidence>
<dbReference type="EMBL" id="JAGSIE010000046">
    <property type="protein sequence ID" value="MBR7554924.1"/>
    <property type="molecule type" value="Genomic_DNA"/>
</dbReference>
<dbReference type="EC" id="2.4.-.-" evidence="6"/>
<protein>
    <submittedName>
        <fullName evidence="6">Glycosyltransferase</fullName>
        <ecNumber evidence="6">2.4.-.-</ecNumber>
    </submittedName>
</protein>
<evidence type="ECO:0000256" key="1">
    <source>
        <dbReference type="ARBA" id="ARBA00022676"/>
    </source>
</evidence>
<evidence type="ECO:0000313" key="5">
    <source>
        <dbReference type="EMBL" id="MBR7554749.1"/>
    </source>
</evidence>
<name>A0A941CXD6_9BACI</name>
<dbReference type="PANTHER" id="PTHR12526:SF629">
    <property type="entry name" value="TEICHURONIC ACID BIOSYNTHESIS GLYCOSYLTRANSFERASE TUAH-RELATED"/>
    <property type="match status" value="1"/>
</dbReference>
<reference evidence="6 7" key="1">
    <citation type="submission" date="2021-04" db="EMBL/GenBank/DDBJ databases">
        <title>Allobacillus sp. nov. SKP8-2 isolated from shrimp paste.</title>
        <authorList>
            <person name="Tanasupawat S."/>
            <person name="Yiamsombat S."/>
            <person name="Kanchanasin P."/>
            <person name="Kuncharoen N."/>
        </authorList>
    </citation>
    <scope>NUCLEOTIDE SEQUENCE [LARGE SCALE GENOMIC DNA]</scope>
    <source>
        <strain evidence="6 7">SKP8-2</strain>
    </source>
</reference>
<dbReference type="PANTHER" id="PTHR12526">
    <property type="entry name" value="GLYCOSYLTRANSFERASE"/>
    <property type="match status" value="1"/>
</dbReference>
<feature type="domain" description="Glycosyltransferase subfamily 4-like N-terminal" evidence="4">
    <location>
        <begin position="30"/>
        <end position="145"/>
    </location>
</feature>
<keyword evidence="7" id="KW-1185">Reference proteome</keyword>
<dbReference type="Gene3D" id="3.40.50.2000">
    <property type="entry name" value="Glycogen Phosphorylase B"/>
    <property type="match status" value="2"/>
</dbReference>
<evidence type="ECO:0000313" key="7">
    <source>
        <dbReference type="Proteomes" id="UP000675431"/>
    </source>
</evidence>
<keyword evidence="1 6" id="KW-0328">Glycosyltransferase</keyword>
<dbReference type="Proteomes" id="UP000675431">
    <property type="component" value="Unassembled WGS sequence"/>
</dbReference>
<dbReference type="RefSeq" id="WP_212371196.1">
    <property type="nucleotide sequence ID" value="NZ_JAGSIE010000038.1"/>
</dbReference>
<feature type="domain" description="Glycosyl transferase family 1" evidence="3">
    <location>
        <begin position="289"/>
        <end position="350"/>
    </location>
</feature>
<dbReference type="EMBL" id="JAGSIE010000038">
    <property type="protein sequence ID" value="MBR7554749.1"/>
    <property type="molecule type" value="Genomic_DNA"/>
</dbReference>
<gene>
    <name evidence="5" type="ORF">KC820_11500</name>
    <name evidence="6" type="ORF">KC820_12385</name>
</gene>